<dbReference type="OrthoDB" id="5503686at2"/>
<keyword evidence="3" id="KW-1185">Reference proteome</keyword>
<evidence type="ECO:0000313" key="3">
    <source>
        <dbReference type="Proteomes" id="UP000315369"/>
    </source>
</evidence>
<dbReference type="RefSeq" id="WP_141642363.1">
    <property type="nucleotide sequence ID" value="NZ_VIFM01000032.1"/>
</dbReference>
<accession>A0A540X3Z1</accession>
<evidence type="ECO:0000256" key="1">
    <source>
        <dbReference type="SAM" id="MobiDB-lite"/>
    </source>
</evidence>
<dbReference type="AlphaFoldDB" id="A0A540X3Z1"/>
<reference evidence="2 3" key="1">
    <citation type="submission" date="2019-06" db="EMBL/GenBank/DDBJ databases">
        <authorList>
            <person name="Livingstone P."/>
            <person name="Whitworth D."/>
        </authorList>
    </citation>
    <scope>NUCLEOTIDE SEQUENCE [LARGE SCALE GENOMIC DNA]</scope>
    <source>
        <strain evidence="2 3">AM401</strain>
    </source>
</reference>
<evidence type="ECO:0000313" key="2">
    <source>
        <dbReference type="EMBL" id="TQF15955.1"/>
    </source>
</evidence>
<dbReference type="EMBL" id="VIFM01000032">
    <property type="protein sequence ID" value="TQF15955.1"/>
    <property type="molecule type" value="Genomic_DNA"/>
</dbReference>
<name>A0A540X3Z1_9BACT</name>
<feature type="region of interest" description="Disordered" evidence="1">
    <location>
        <begin position="45"/>
        <end position="85"/>
    </location>
</feature>
<protein>
    <recommendedName>
        <fullName evidence="4">HEAT repeat domain-containing protein</fullName>
    </recommendedName>
</protein>
<evidence type="ECO:0008006" key="4">
    <source>
        <dbReference type="Google" id="ProtNLM"/>
    </source>
</evidence>
<feature type="compositionally biased region" description="Low complexity" evidence="1">
    <location>
        <begin position="69"/>
        <end position="85"/>
    </location>
</feature>
<sequence length="405" mass="43677">MSPESSSRPTPPDGPSRFTRRRAIALLGGGLLLLAVGLVARRGGDGVAPVESVEPGSASGVAPSRRGPVKAGAAPGAEAGEEAVAGAPRYDATTCWKDLERFNEGVSLDTFREWAAPLLSSRDPLVRMYLKERLTELIGNDAGRANEVLGWTREAGPKEFKVFAMALKDSEAVHLPEVSRKIVELGLDATLEPERRAGVLSSLDTQKQLSPEVLTRLTDFAKDPASGEAGWAAARTIARVMKNDHERTANAAPYLDKLLNIGTQSLDEHVRYMALSTPMETAPVLDASATDGYAKVLTTEGSPDGRGAAAHNLSLSEDRAKVLETFASAFEPEKDVCVRWALFRFSARAAGKDALPVMANMALVDPRFQATYQDFERIYASGVVDFERVWLALADQDPYGCLHRD</sequence>
<gene>
    <name evidence="2" type="ORF">FJV41_10810</name>
</gene>
<proteinExistence type="predicted"/>
<dbReference type="Proteomes" id="UP000315369">
    <property type="component" value="Unassembled WGS sequence"/>
</dbReference>
<organism evidence="2 3">
    <name type="scientific">Myxococcus llanfairpwllgwyngyllgogerychwyrndrobwllllantysiliogogogochensis</name>
    <dbReference type="NCBI Taxonomy" id="2590453"/>
    <lineage>
        <taxon>Bacteria</taxon>
        <taxon>Pseudomonadati</taxon>
        <taxon>Myxococcota</taxon>
        <taxon>Myxococcia</taxon>
        <taxon>Myxococcales</taxon>
        <taxon>Cystobacterineae</taxon>
        <taxon>Myxococcaceae</taxon>
        <taxon>Myxococcus</taxon>
    </lineage>
</organism>
<comment type="caution">
    <text evidence="2">The sequence shown here is derived from an EMBL/GenBank/DDBJ whole genome shotgun (WGS) entry which is preliminary data.</text>
</comment>